<dbReference type="OrthoDB" id="412647at2759"/>
<evidence type="ECO:0000256" key="9">
    <source>
        <dbReference type="SAM" id="MobiDB-lite"/>
    </source>
</evidence>
<dbReference type="FunFam" id="2.60.120.200:FF:000259">
    <property type="entry name" value="Chromosome 9, whole genome shotgun sequence"/>
    <property type="match status" value="1"/>
</dbReference>
<dbReference type="SUPFAM" id="SSF49899">
    <property type="entry name" value="Concanavalin A-like lectins/glucanases"/>
    <property type="match status" value="1"/>
</dbReference>
<dbReference type="GO" id="GO:0006078">
    <property type="term" value="P:(1-&gt;6)-beta-D-glucan biosynthetic process"/>
    <property type="evidence" value="ECO:0007669"/>
    <property type="project" value="TreeGrafter"/>
</dbReference>
<evidence type="ECO:0000256" key="8">
    <source>
        <dbReference type="ARBA" id="ARBA00023316"/>
    </source>
</evidence>
<evidence type="ECO:0000313" key="12">
    <source>
        <dbReference type="EMBL" id="KAE9405841.1"/>
    </source>
</evidence>
<keyword evidence="4" id="KW-0735">Signal-anchor</keyword>
<dbReference type="GO" id="GO:0005886">
    <property type="term" value="C:plasma membrane"/>
    <property type="evidence" value="ECO:0007669"/>
    <property type="project" value="TreeGrafter"/>
</dbReference>
<evidence type="ECO:0000313" key="13">
    <source>
        <dbReference type="Proteomes" id="UP000799118"/>
    </source>
</evidence>
<accession>A0A6A4I5P2</accession>
<evidence type="ECO:0000256" key="3">
    <source>
        <dbReference type="ARBA" id="ARBA00022692"/>
    </source>
</evidence>
<feature type="compositionally biased region" description="Polar residues" evidence="9">
    <location>
        <begin position="10"/>
        <end position="20"/>
    </location>
</feature>
<comment type="subcellular location">
    <subcellularLocation>
        <location evidence="1">Membrane</location>
        <topology evidence="1">Single-pass type II membrane protein</topology>
    </subcellularLocation>
</comment>
<proteinExistence type="inferred from homology"/>
<dbReference type="AlphaFoldDB" id="A0A6A4I5P2"/>
<dbReference type="Proteomes" id="UP000799118">
    <property type="component" value="Unassembled WGS sequence"/>
</dbReference>
<feature type="transmembrane region" description="Helical" evidence="10">
    <location>
        <begin position="101"/>
        <end position="124"/>
    </location>
</feature>
<keyword evidence="7" id="KW-0325">Glycoprotein</keyword>
<keyword evidence="6 10" id="KW-0472">Membrane</keyword>
<reference evidence="12" key="1">
    <citation type="journal article" date="2019" name="Environ. Microbiol.">
        <title>Fungal ecological strategies reflected in gene transcription - a case study of two litter decomposers.</title>
        <authorList>
            <person name="Barbi F."/>
            <person name="Kohler A."/>
            <person name="Barry K."/>
            <person name="Baskaran P."/>
            <person name="Daum C."/>
            <person name="Fauchery L."/>
            <person name="Ihrmark K."/>
            <person name="Kuo A."/>
            <person name="LaButti K."/>
            <person name="Lipzen A."/>
            <person name="Morin E."/>
            <person name="Grigoriev I.V."/>
            <person name="Henrissat B."/>
            <person name="Lindahl B."/>
            <person name="Martin F."/>
        </authorList>
    </citation>
    <scope>NUCLEOTIDE SEQUENCE</scope>
    <source>
        <strain evidence="12">JB14</strain>
    </source>
</reference>
<feature type="domain" description="GH16" evidence="11">
    <location>
        <begin position="172"/>
        <end position="545"/>
    </location>
</feature>
<dbReference type="Pfam" id="PF03935">
    <property type="entry name" value="SKN1_KRE6_Sbg1"/>
    <property type="match status" value="1"/>
</dbReference>
<feature type="region of interest" description="Disordered" evidence="9">
    <location>
        <begin position="1"/>
        <end position="52"/>
    </location>
</feature>
<dbReference type="GO" id="GO:0015926">
    <property type="term" value="F:glucosidase activity"/>
    <property type="evidence" value="ECO:0007669"/>
    <property type="project" value="TreeGrafter"/>
</dbReference>
<evidence type="ECO:0000256" key="4">
    <source>
        <dbReference type="ARBA" id="ARBA00022968"/>
    </source>
</evidence>
<organism evidence="12 13">
    <name type="scientific">Gymnopus androsaceus JB14</name>
    <dbReference type="NCBI Taxonomy" id="1447944"/>
    <lineage>
        <taxon>Eukaryota</taxon>
        <taxon>Fungi</taxon>
        <taxon>Dikarya</taxon>
        <taxon>Basidiomycota</taxon>
        <taxon>Agaricomycotina</taxon>
        <taxon>Agaricomycetes</taxon>
        <taxon>Agaricomycetidae</taxon>
        <taxon>Agaricales</taxon>
        <taxon>Marasmiineae</taxon>
        <taxon>Omphalotaceae</taxon>
        <taxon>Gymnopus</taxon>
    </lineage>
</organism>
<dbReference type="InterPro" id="IPR005629">
    <property type="entry name" value="Skn1/Kre6/Sbg1"/>
</dbReference>
<dbReference type="Gene3D" id="2.60.120.200">
    <property type="match status" value="2"/>
</dbReference>
<keyword evidence="13" id="KW-1185">Reference proteome</keyword>
<sequence>MPGPDRQYQAVGNSSPSSSRVDLVPRTPNNRTSFLDASPYDSNRSRVPSSVSSKFSLTVNPERWNIVLSPNEKEPDDHLHNPDPRRDHSYDNRFVVSRRGIANMGCLVLLVSALLGLFAGYPIASYFLSSIQSTSGGYNLGGTNATGQVADIGNFGLIDKDTPEDAYTLTSLTDGMTEYELVFSDEFNVDGRTFWPGDDPYWEALDLHYWQTDDLEWHSPKAITTKNGSLQITLSKQDAASNHNLSYQGGMLTTWNKFCFTGGIFVASVKIAGSNDVVGLWPAVWTMGNLGRAGYGASLEGLWPYSYDTCDVGTVKNQSRSGVPAAAVDGTGDIYNSGALSYLPGQRLSRCTCSGQSHPGPVHSDGTYVGRSAPEIDVFEATVSGTTGQVSQSGQWAPFDYQYIWQNTSENYIVYNTTATSYNTYMGGAYQQSTSSLTDTNQGCYQLNGTGCFATYGIEYVPGFAEDDAYITWINNDKAAWTLKAAGMGADSKTNISARAVSQEPMYLITNLAISESFGSIDWDALEFPAIMSLDWVRVYQQKGSTNIGCDPTGFPTAAYIEEYSEAYTNPNYTTWASYGQSFPTNSYLGEC</sequence>
<evidence type="ECO:0000256" key="7">
    <source>
        <dbReference type="ARBA" id="ARBA00023180"/>
    </source>
</evidence>
<evidence type="ECO:0000256" key="2">
    <source>
        <dbReference type="ARBA" id="ARBA00010962"/>
    </source>
</evidence>
<dbReference type="PANTHER" id="PTHR31361:SF1">
    <property type="entry name" value="BETA-GLUCAN SYNTHESIS-ASSOCIATED PROTEIN KRE6-RELATED"/>
    <property type="match status" value="1"/>
</dbReference>
<evidence type="ECO:0000256" key="5">
    <source>
        <dbReference type="ARBA" id="ARBA00022989"/>
    </source>
</evidence>
<keyword evidence="3 10" id="KW-0812">Transmembrane</keyword>
<evidence type="ECO:0000259" key="11">
    <source>
        <dbReference type="PROSITE" id="PS51762"/>
    </source>
</evidence>
<keyword evidence="8" id="KW-0961">Cell wall biogenesis/degradation</keyword>
<gene>
    <name evidence="12" type="ORF">BT96DRAFT_915804</name>
</gene>
<dbReference type="EMBL" id="ML769406">
    <property type="protein sequence ID" value="KAE9405841.1"/>
    <property type="molecule type" value="Genomic_DNA"/>
</dbReference>
<keyword evidence="5 10" id="KW-1133">Transmembrane helix</keyword>
<dbReference type="PROSITE" id="PS51762">
    <property type="entry name" value="GH16_2"/>
    <property type="match status" value="1"/>
</dbReference>
<feature type="compositionally biased region" description="Basic and acidic residues" evidence="9">
    <location>
        <begin position="71"/>
        <end position="89"/>
    </location>
</feature>
<protein>
    <submittedName>
        <fullName evidence="12">Beta-glucan synthesis-associated protein</fullName>
    </submittedName>
</protein>
<dbReference type="PANTHER" id="PTHR31361">
    <property type="entry name" value="BETA-GLUCAN SYNTHESIS-ASSOCIATED PROTEIN KRE6-RELATED"/>
    <property type="match status" value="1"/>
</dbReference>
<name>A0A6A4I5P2_9AGAR</name>
<feature type="region of interest" description="Disordered" evidence="9">
    <location>
        <begin position="68"/>
        <end position="89"/>
    </location>
</feature>
<dbReference type="GO" id="GO:0005789">
    <property type="term" value="C:endoplasmic reticulum membrane"/>
    <property type="evidence" value="ECO:0007669"/>
    <property type="project" value="TreeGrafter"/>
</dbReference>
<evidence type="ECO:0000256" key="10">
    <source>
        <dbReference type="SAM" id="Phobius"/>
    </source>
</evidence>
<dbReference type="InterPro" id="IPR000757">
    <property type="entry name" value="Beta-glucanase-like"/>
</dbReference>
<dbReference type="GO" id="GO:0031505">
    <property type="term" value="P:fungal-type cell wall organization"/>
    <property type="evidence" value="ECO:0007669"/>
    <property type="project" value="TreeGrafter"/>
</dbReference>
<evidence type="ECO:0000256" key="1">
    <source>
        <dbReference type="ARBA" id="ARBA00004606"/>
    </source>
</evidence>
<comment type="similarity">
    <text evidence="2">Belongs to the SKN1/KRE6 family.</text>
</comment>
<evidence type="ECO:0000256" key="6">
    <source>
        <dbReference type="ARBA" id="ARBA00023136"/>
    </source>
</evidence>
<dbReference type="InterPro" id="IPR013320">
    <property type="entry name" value="ConA-like_dom_sf"/>
</dbReference>